<proteinExistence type="inferred from homology"/>
<dbReference type="GO" id="GO:0015485">
    <property type="term" value="F:cholesterol binding"/>
    <property type="evidence" value="ECO:0007669"/>
    <property type="project" value="TreeGrafter"/>
</dbReference>
<evidence type="ECO:0000313" key="7">
    <source>
        <dbReference type="EMBL" id="MAA21545.1"/>
    </source>
</evidence>
<dbReference type="InterPro" id="IPR000648">
    <property type="entry name" value="Oxysterol-bd"/>
</dbReference>
<keyword evidence="4" id="KW-0446">Lipid-binding</keyword>
<feature type="region of interest" description="Disordered" evidence="5">
    <location>
        <begin position="652"/>
        <end position="675"/>
    </location>
</feature>
<accession>A0A224YXA1</accession>
<feature type="compositionally biased region" description="Polar residues" evidence="5">
    <location>
        <begin position="37"/>
        <end position="48"/>
    </location>
</feature>
<reference evidence="7" key="1">
    <citation type="journal article" date="2017" name="Parasit. Vectors">
        <title>Sialotranscriptomics of Rhipicephalus zambeziensis reveals intricate expression profiles of secretory proteins and suggests tight temporal transcriptional regulation during blood-feeding.</title>
        <authorList>
            <person name="de Castro M.H."/>
            <person name="de Klerk D."/>
            <person name="Pienaar R."/>
            <person name="Rees D.J.G."/>
            <person name="Mans B.J."/>
        </authorList>
    </citation>
    <scope>NUCLEOTIDE SEQUENCE</scope>
    <source>
        <tissue evidence="7">Salivary glands</tissue>
    </source>
</reference>
<dbReference type="SUPFAM" id="SSF50729">
    <property type="entry name" value="PH domain-like"/>
    <property type="match status" value="1"/>
</dbReference>
<feature type="compositionally biased region" description="Low complexity" evidence="5">
    <location>
        <begin position="51"/>
        <end position="70"/>
    </location>
</feature>
<dbReference type="InterPro" id="IPR041680">
    <property type="entry name" value="PH_8"/>
</dbReference>
<evidence type="ECO:0000256" key="2">
    <source>
        <dbReference type="ARBA" id="ARBA00022448"/>
    </source>
</evidence>
<keyword evidence="2" id="KW-0813">Transport</keyword>
<feature type="region of interest" description="Disordered" evidence="5">
    <location>
        <begin position="527"/>
        <end position="548"/>
    </location>
</feature>
<dbReference type="Gene3D" id="2.30.29.30">
    <property type="entry name" value="Pleckstrin-homology domain (PH domain)/Phosphotyrosine-binding domain (PTB)"/>
    <property type="match status" value="1"/>
</dbReference>
<dbReference type="InterPro" id="IPR011993">
    <property type="entry name" value="PH-like_dom_sf"/>
</dbReference>
<dbReference type="GO" id="GO:0005829">
    <property type="term" value="C:cytosol"/>
    <property type="evidence" value="ECO:0007669"/>
    <property type="project" value="TreeGrafter"/>
</dbReference>
<name>A0A224YXA1_9ACAR</name>
<evidence type="ECO:0000256" key="5">
    <source>
        <dbReference type="SAM" id="MobiDB-lite"/>
    </source>
</evidence>
<dbReference type="EMBL" id="GFPF01010399">
    <property type="protein sequence ID" value="MAA21545.1"/>
    <property type="molecule type" value="Transcribed_RNA"/>
</dbReference>
<feature type="compositionally biased region" description="Polar residues" evidence="5">
    <location>
        <begin position="735"/>
        <end position="744"/>
    </location>
</feature>
<sequence>MEELQPEMAAVATTTTTTTTTTASTTNNNSDSDASPGRSSPASQQSEPGSRAAPDAAAARPDVQAAAASSSRRRRAADWEIMQGLRTGQRCDDKPKKFEGYLLKRRKWPLKGWHKRFFCLEKGILTYAKSSTDMAKGKNHGSVDLGLSVISTKGKGRRIDIDAEEFIYHLKVKNQAQFQQWVSQLQHHRLYRQHEITFGSREAPKMTSPAAEDSGGVPGGNGPSGALTICKCPLTDSTCHRHHCYRELMLSARTCTQACLTGSLLGSQGFNTCKCSKVAAKESSASENLQLNAVVSSDVPSTSTNGRELVTLKKEVREDVRHADKNSLAEAAPKEAEEGMLAIDAGKRASQMPVDVHDGTEPKIGAEVSDGVGARRGATTCGIDTDTFVVTFYPALGSNHTNSLTCDTSSEEMPPVHALDERTCTGSNVVDVSNLQNSERQMRERETPTIRSNSLVTRRSRNFSGLQTLRQGTNVGVNTDSNGETFETEHNTRVKIMGHTHPRMVLKGRKNRSAPTPQVIVGTLSTDKSALTHSERDDQQKTLKQHNSSGHCLIDSGCGTRRGLEPGPEHLDLHSVSPQGTSSNVKAENLANCELPEPTSRSPDFIMPPSHSGNDTNYIDNQQAVPHLSFRTVCDSDPTAQDLSFSFEPRGLHEPAQSRSWPCSDGSTGRLNKGPCRKQAELGGIDWLLPSVESSDDPIEDVAVRAVTDVAHPAVPDGAAGQISGLSHSGIGAESHQSGQSSTQYCTALPEQTGSEFRDTLQTFLFLHSDSSFFVNLQHSPSEIPKLKYGELGSCQTANGSSEHSV</sequence>
<feature type="domain" description="PH" evidence="6">
    <location>
        <begin position="95"/>
        <end position="190"/>
    </location>
</feature>
<feature type="compositionally biased region" description="Low complexity" evidence="5">
    <location>
        <begin position="12"/>
        <end position="35"/>
    </location>
</feature>
<protein>
    <submittedName>
        <fullName evidence="7">Oxysterol binding protein 3</fullName>
    </submittedName>
</protein>
<feature type="region of interest" description="Disordered" evidence="5">
    <location>
        <begin position="715"/>
        <end position="744"/>
    </location>
</feature>
<evidence type="ECO:0000256" key="1">
    <source>
        <dbReference type="ARBA" id="ARBA00008842"/>
    </source>
</evidence>
<dbReference type="GO" id="GO:0005886">
    <property type="term" value="C:plasma membrane"/>
    <property type="evidence" value="ECO:0007669"/>
    <property type="project" value="TreeGrafter"/>
</dbReference>
<feature type="region of interest" description="Disordered" evidence="5">
    <location>
        <begin position="1"/>
        <end position="76"/>
    </location>
</feature>
<evidence type="ECO:0000256" key="4">
    <source>
        <dbReference type="ARBA" id="ARBA00023121"/>
    </source>
</evidence>
<dbReference type="PROSITE" id="PS50003">
    <property type="entry name" value="PH_DOMAIN"/>
    <property type="match status" value="1"/>
</dbReference>
<dbReference type="CDD" id="cd13287">
    <property type="entry name" value="PH_ORP3_ORP6_ORP7"/>
    <property type="match status" value="1"/>
</dbReference>
<feature type="region of interest" description="Disordered" evidence="5">
    <location>
        <begin position="346"/>
        <end position="367"/>
    </location>
</feature>
<evidence type="ECO:0000259" key="6">
    <source>
        <dbReference type="PROSITE" id="PS50003"/>
    </source>
</evidence>
<dbReference type="GO" id="GO:0097038">
    <property type="term" value="C:perinuclear endoplasmic reticulum"/>
    <property type="evidence" value="ECO:0007669"/>
    <property type="project" value="TreeGrafter"/>
</dbReference>
<keyword evidence="3" id="KW-0445">Lipid transport</keyword>
<dbReference type="Pfam" id="PF15409">
    <property type="entry name" value="PH_8"/>
    <property type="match status" value="1"/>
</dbReference>
<comment type="similarity">
    <text evidence="1">Belongs to the OSBP family.</text>
</comment>
<dbReference type="InterPro" id="IPR001849">
    <property type="entry name" value="PH_domain"/>
</dbReference>
<evidence type="ECO:0000256" key="3">
    <source>
        <dbReference type="ARBA" id="ARBA00023055"/>
    </source>
</evidence>
<organism evidence="7">
    <name type="scientific">Rhipicephalus zambeziensis</name>
    <dbReference type="NCBI Taxonomy" id="60191"/>
    <lineage>
        <taxon>Eukaryota</taxon>
        <taxon>Metazoa</taxon>
        <taxon>Ecdysozoa</taxon>
        <taxon>Arthropoda</taxon>
        <taxon>Chelicerata</taxon>
        <taxon>Arachnida</taxon>
        <taxon>Acari</taxon>
        <taxon>Parasitiformes</taxon>
        <taxon>Ixodida</taxon>
        <taxon>Ixodoidea</taxon>
        <taxon>Ixodidae</taxon>
        <taxon>Rhipicephalinae</taxon>
        <taxon>Rhipicephalus</taxon>
        <taxon>Rhipicephalus</taxon>
    </lineage>
</organism>
<feature type="compositionally biased region" description="Polar residues" evidence="5">
    <location>
        <begin position="657"/>
        <end position="670"/>
    </location>
</feature>
<dbReference type="SMART" id="SM00233">
    <property type="entry name" value="PH"/>
    <property type="match status" value="1"/>
</dbReference>
<dbReference type="AlphaFoldDB" id="A0A224YXA1"/>
<dbReference type="FunFam" id="2.30.29.30:FF:000011">
    <property type="entry name" value="Oxysterol-binding protein"/>
    <property type="match status" value="1"/>
</dbReference>
<dbReference type="GO" id="GO:0006869">
    <property type="term" value="P:lipid transport"/>
    <property type="evidence" value="ECO:0007669"/>
    <property type="project" value="UniProtKB-KW"/>
</dbReference>
<dbReference type="PANTHER" id="PTHR10972:SF203">
    <property type="entry name" value="OXYSTEROL-BINDING PROTEIN HOMOLOG 3"/>
    <property type="match status" value="1"/>
</dbReference>
<dbReference type="PANTHER" id="PTHR10972">
    <property type="entry name" value="OXYSTEROL-BINDING PROTEIN-RELATED"/>
    <property type="match status" value="1"/>
</dbReference>